<dbReference type="PROSITE" id="PS51257">
    <property type="entry name" value="PROKAR_LIPOPROTEIN"/>
    <property type="match status" value="1"/>
</dbReference>
<feature type="region of interest" description="Disordered" evidence="1">
    <location>
        <begin position="29"/>
        <end position="55"/>
    </location>
</feature>
<protein>
    <recommendedName>
        <fullName evidence="5">Lipoprotein</fullName>
    </recommendedName>
</protein>
<dbReference type="EMBL" id="CP129013">
    <property type="protein sequence ID" value="WLR43423.1"/>
    <property type="molecule type" value="Genomic_DNA"/>
</dbReference>
<reference evidence="3 4" key="1">
    <citation type="submission" date="2023-06" db="EMBL/GenBank/DDBJ databases">
        <title>Five Gram-positive bacteria isolated from mangrove sediments in Shenzhen, Guangdong, China.</title>
        <authorList>
            <person name="Yu S."/>
            <person name="Zheng W."/>
            <person name="Huang Y."/>
        </authorList>
    </citation>
    <scope>NUCLEOTIDE SEQUENCE [LARGE SCALE GENOMIC DNA]</scope>
    <source>
        <strain evidence="3 4">SaN35-3</strain>
    </source>
</reference>
<dbReference type="RefSeq" id="WP_226538211.1">
    <property type="nucleotide sequence ID" value="NZ_CP129013.1"/>
</dbReference>
<proteinExistence type="predicted"/>
<name>A0ABY9JY32_9BACI</name>
<dbReference type="Proteomes" id="UP001197974">
    <property type="component" value="Chromosome"/>
</dbReference>
<evidence type="ECO:0000256" key="1">
    <source>
        <dbReference type="SAM" id="MobiDB-lite"/>
    </source>
</evidence>
<gene>
    <name evidence="3" type="ORF">LC087_04410</name>
</gene>
<sequence>MGKKIFLSFLFTLSFAFLVGCSNEKVEKTNRANEDNLQNQQSEIDSKEEQKENPTVSYNEFRDIYLNMEENLKLDNFHLIYGSKGGKPWI</sequence>
<evidence type="ECO:0000256" key="2">
    <source>
        <dbReference type="SAM" id="SignalP"/>
    </source>
</evidence>
<keyword evidence="4" id="KW-1185">Reference proteome</keyword>
<keyword evidence="2" id="KW-0732">Signal</keyword>
<evidence type="ECO:0008006" key="5">
    <source>
        <dbReference type="Google" id="ProtNLM"/>
    </source>
</evidence>
<feature type="signal peptide" evidence="2">
    <location>
        <begin position="1"/>
        <end position="19"/>
    </location>
</feature>
<evidence type="ECO:0000313" key="3">
    <source>
        <dbReference type="EMBL" id="WLR43423.1"/>
    </source>
</evidence>
<feature type="chain" id="PRO_5045308355" description="Lipoprotein" evidence="2">
    <location>
        <begin position="20"/>
        <end position="90"/>
    </location>
</feature>
<organism evidence="3 4">
    <name type="scientific">Bacillus carboniphilus</name>
    <dbReference type="NCBI Taxonomy" id="86663"/>
    <lineage>
        <taxon>Bacteria</taxon>
        <taxon>Bacillati</taxon>
        <taxon>Bacillota</taxon>
        <taxon>Bacilli</taxon>
        <taxon>Bacillales</taxon>
        <taxon>Bacillaceae</taxon>
        <taxon>Bacillus</taxon>
    </lineage>
</organism>
<accession>A0ABY9JY32</accession>
<evidence type="ECO:0000313" key="4">
    <source>
        <dbReference type="Proteomes" id="UP001197974"/>
    </source>
</evidence>